<evidence type="ECO:0000256" key="1">
    <source>
        <dbReference type="SAM" id="MobiDB-lite"/>
    </source>
</evidence>
<keyword evidence="3" id="KW-1185">Reference proteome</keyword>
<dbReference type="EMBL" id="MCOG01000011">
    <property type="protein sequence ID" value="ORY81160.1"/>
    <property type="molecule type" value="Genomic_DNA"/>
</dbReference>
<comment type="caution">
    <text evidence="2">The sequence shown here is derived from an EMBL/GenBank/DDBJ whole genome shotgun (WGS) entry which is preliminary data.</text>
</comment>
<dbReference type="Proteomes" id="UP000193920">
    <property type="component" value="Unassembled WGS sequence"/>
</dbReference>
<gene>
    <name evidence="2" type="ORF">LY90DRAFT_664378</name>
</gene>
<dbReference type="OrthoDB" id="2418792at2759"/>
<accession>A0A1Y2FB75</accession>
<feature type="region of interest" description="Disordered" evidence="1">
    <location>
        <begin position="1"/>
        <end position="30"/>
    </location>
</feature>
<name>A0A1Y2FB75_9FUNG</name>
<protein>
    <submittedName>
        <fullName evidence="2">Uncharacterized protein</fullName>
    </submittedName>
</protein>
<evidence type="ECO:0000313" key="3">
    <source>
        <dbReference type="Proteomes" id="UP000193920"/>
    </source>
</evidence>
<sequence length="187" mass="22637">MSDNAQKEKNNVNENENISNKKRKREALREHFEQLKKKKLEIDKKLEKKEQLRIKKKEKKKKEKQKKLILKYETAKKDEEIQSQINNIIPYIEPNKQLKDVDQGRFAEKSPMELKIEKVIKEGNFELAEKLNEELILQQKEKMLNDAIDCKNFVENKNLEKERKKKKRKRLVWGFDSKQRWETKGNM</sequence>
<reference evidence="2 3" key="1">
    <citation type="submission" date="2016-08" db="EMBL/GenBank/DDBJ databases">
        <title>A Parts List for Fungal Cellulosomes Revealed by Comparative Genomics.</title>
        <authorList>
            <consortium name="DOE Joint Genome Institute"/>
            <person name="Haitjema C.H."/>
            <person name="Gilmore S.P."/>
            <person name="Henske J.K."/>
            <person name="Solomon K.V."/>
            <person name="De Groot R."/>
            <person name="Kuo A."/>
            <person name="Mondo S.J."/>
            <person name="Salamov A.A."/>
            <person name="Labutti K."/>
            <person name="Zhao Z."/>
            <person name="Chiniquy J."/>
            <person name="Barry K."/>
            <person name="Brewer H.M."/>
            <person name="Purvine S.O."/>
            <person name="Wright A.T."/>
            <person name="Boxma B."/>
            <person name="Van Alen T."/>
            <person name="Hackstein J.H."/>
            <person name="Baker S.E."/>
            <person name="Grigoriev I.V."/>
            <person name="O'Malley M.A."/>
        </authorList>
    </citation>
    <scope>NUCLEOTIDE SEQUENCE [LARGE SCALE GENOMIC DNA]</scope>
    <source>
        <strain evidence="2 3">G1</strain>
    </source>
</reference>
<dbReference type="PANTHER" id="PTHR14386">
    <property type="entry name" value="PROTEIN FAM204A"/>
    <property type="match status" value="1"/>
</dbReference>
<dbReference type="AlphaFoldDB" id="A0A1Y2FB75"/>
<dbReference type="InterPro" id="IPR037690">
    <property type="entry name" value="FAM204A"/>
</dbReference>
<evidence type="ECO:0000313" key="2">
    <source>
        <dbReference type="EMBL" id="ORY81160.1"/>
    </source>
</evidence>
<organism evidence="2 3">
    <name type="scientific">Neocallimastix californiae</name>
    <dbReference type="NCBI Taxonomy" id="1754190"/>
    <lineage>
        <taxon>Eukaryota</taxon>
        <taxon>Fungi</taxon>
        <taxon>Fungi incertae sedis</taxon>
        <taxon>Chytridiomycota</taxon>
        <taxon>Chytridiomycota incertae sedis</taxon>
        <taxon>Neocallimastigomycetes</taxon>
        <taxon>Neocallimastigales</taxon>
        <taxon>Neocallimastigaceae</taxon>
        <taxon>Neocallimastix</taxon>
    </lineage>
</organism>
<feature type="compositionally biased region" description="Basic and acidic residues" evidence="1">
    <location>
        <begin position="1"/>
        <end position="11"/>
    </location>
</feature>
<proteinExistence type="predicted"/>
<dbReference type="PANTHER" id="PTHR14386:SF2">
    <property type="entry name" value="PROTEIN FAM204A"/>
    <property type="match status" value="1"/>
</dbReference>
<dbReference type="STRING" id="1754190.A0A1Y2FB75"/>